<dbReference type="CDD" id="cd08505">
    <property type="entry name" value="PBP2_NikA_DppA_OppA_like_18"/>
    <property type="match status" value="1"/>
</dbReference>
<evidence type="ECO:0000256" key="1">
    <source>
        <dbReference type="ARBA" id="ARBA00004196"/>
    </source>
</evidence>
<dbReference type="GO" id="GO:0043190">
    <property type="term" value="C:ATP-binding cassette (ABC) transporter complex"/>
    <property type="evidence" value="ECO:0007669"/>
    <property type="project" value="InterPro"/>
</dbReference>
<dbReference type="InterPro" id="IPR030678">
    <property type="entry name" value="Peptide/Ni-bd"/>
</dbReference>
<dbReference type="PANTHER" id="PTHR30290">
    <property type="entry name" value="PERIPLASMIC BINDING COMPONENT OF ABC TRANSPORTER"/>
    <property type="match status" value="1"/>
</dbReference>
<dbReference type="Gene3D" id="3.90.76.10">
    <property type="entry name" value="Dipeptide-binding Protein, Domain 1"/>
    <property type="match status" value="1"/>
</dbReference>
<dbReference type="Gene3D" id="3.10.105.10">
    <property type="entry name" value="Dipeptide-binding Protein, Domain 3"/>
    <property type="match status" value="1"/>
</dbReference>
<evidence type="ECO:0000313" key="7">
    <source>
        <dbReference type="Proteomes" id="UP000680067"/>
    </source>
</evidence>
<evidence type="ECO:0000259" key="5">
    <source>
        <dbReference type="Pfam" id="PF00496"/>
    </source>
</evidence>
<feature type="domain" description="Solute-binding protein family 5" evidence="5">
    <location>
        <begin position="58"/>
        <end position="491"/>
    </location>
</feature>
<dbReference type="GO" id="GO:0015833">
    <property type="term" value="P:peptide transport"/>
    <property type="evidence" value="ECO:0007669"/>
    <property type="project" value="TreeGrafter"/>
</dbReference>
<evidence type="ECO:0000256" key="3">
    <source>
        <dbReference type="ARBA" id="ARBA00022448"/>
    </source>
</evidence>
<evidence type="ECO:0000256" key="2">
    <source>
        <dbReference type="ARBA" id="ARBA00005695"/>
    </source>
</evidence>
<dbReference type="GO" id="GO:1904680">
    <property type="term" value="F:peptide transmembrane transporter activity"/>
    <property type="evidence" value="ECO:0007669"/>
    <property type="project" value="TreeGrafter"/>
</dbReference>
<dbReference type="PANTHER" id="PTHR30290:SF10">
    <property type="entry name" value="PERIPLASMIC OLIGOPEPTIDE-BINDING PROTEIN-RELATED"/>
    <property type="match status" value="1"/>
</dbReference>
<reference evidence="6" key="1">
    <citation type="submission" date="2021-04" db="EMBL/GenBank/DDBJ databases">
        <title>novel species isolated from subtropical streams in China.</title>
        <authorList>
            <person name="Lu H."/>
        </authorList>
    </citation>
    <scope>NUCLEOTIDE SEQUENCE</scope>
    <source>
        <strain evidence="6">LFS511W</strain>
    </source>
</reference>
<organism evidence="6 7">
    <name type="scientific">Undibacterium luofuense</name>
    <dbReference type="NCBI Taxonomy" id="2828733"/>
    <lineage>
        <taxon>Bacteria</taxon>
        <taxon>Pseudomonadati</taxon>
        <taxon>Pseudomonadota</taxon>
        <taxon>Betaproteobacteria</taxon>
        <taxon>Burkholderiales</taxon>
        <taxon>Oxalobacteraceae</taxon>
        <taxon>Undibacterium</taxon>
    </lineage>
</organism>
<protein>
    <submittedName>
        <fullName evidence="6">ABC transporter substrate-binding protein</fullName>
    </submittedName>
</protein>
<dbReference type="AlphaFoldDB" id="A0A941DNL2"/>
<keyword evidence="7" id="KW-1185">Reference proteome</keyword>
<comment type="similarity">
    <text evidence="2">Belongs to the bacterial solute-binding protein 5 family.</text>
</comment>
<evidence type="ECO:0000256" key="4">
    <source>
        <dbReference type="ARBA" id="ARBA00022729"/>
    </source>
</evidence>
<dbReference type="InterPro" id="IPR000914">
    <property type="entry name" value="SBP_5_dom"/>
</dbReference>
<accession>A0A941DNL2</accession>
<dbReference type="GO" id="GO:0030288">
    <property type="term" value="C:outer membrane-bounded periplasmic space"/>
    <property type="evidence" value="ECO:0007669"/>
    <property type="project" value="UniProtKB-ARBA"/>
</dbReference>
<dbReference type="Pfam" id="PF00496">
    <property type="entry name" value="SBP_bac_5"/>
    <property type="match status" value="1"/>
</dbReference>
<dbReference type="PIRSF" id="PIRSF002741">
    <property type="entry name" value="MppA"/>
    <property type="match status" value="1"/>
</dbReference>
<evidence type="ECO:0000313" key="6">
    <source>
        <dbReference type="EMBL" id="MBR7784198.1"/>
    </source>
</evidence>
<comment type="subcellular location">
    <subcellularLocation>
        <location evidence="1">Cell envelope</location>
    </subcellularLocation>
</comment>
<gene>
    <name evidence="6" type="ORF">KDM89_18810</name>
</gene>
<dbReference type="Gene3D" id="3.40.190.10">
    <property type="entry name" value="Periplasmic binding protein-like II"/>
    <property type="match status" value="1"/>
</dbReference>
<proteinExistence type="inferred from homology"/>
<keyword evidence="3" id="KW-0813">Transport</keyword>
<sequence length="578" mass="65680">MAAQDRFADPAKVLRTVFPVAETGFDPAAARDLYSNAIIEAVFERLYGYDYLASPARIIPEAAAALPEISDDGLTYTIRLRKGLHFTPDPAFKGKERELQAKDFIYSLMRLMDPAIASSHRWLLEGKIIGLDELAEKARKTGKFDYDAIVPGLQASDPYTLKIRLHRPDYNLPMILAYTATSAVAREVVEKYRDGQGQVMANPVGSGPYRLTEWVRGSRMVLEANPGYREHYWDSDPGADPEKQKIARQMKGKRIPQIGKVIVQVILEDQSRLLAFQKDETDLFQLYGGLAPQVLQDGKLKPEFASKGVQLSRIISPELTIYYWNMQDPVLGGLSKEKIALRRAIAMAHQVEEEIRIVDNGQAIPLQFPVPPGVVGHDPQYKSSIQYNPAAANALLDRFGYKKGADGYRTLPDGSPLVIRFTSQTESRGHLQAEVWKKTYDRLSIRMETDFRPFSEILKAEKQCQLKQRISPWMADYPDGDNFMQLFYGKNIHLNNNGCVSLPEFDKLYEQSQRLPAGPERDALYHKMARLMEAYSAQRIGFARYFNMLAQPRVIGYQKHPVMHIEWPYLDLDLDTKR</sequence>
<dbReference type="InterPro" id="IPR039424">
    <property type="entry name" value="SBP_5"/>
</dbReference>
<dbReference type="Proteomes" id="UP000680067">
    <property type="component" value="Unassembled WGS sequence"/>
</dbReference>
<dbReference type="EMBL" id="JAGSPN010000020">
    <property type="protein sequence ID" value="MBR7784198.1"/>
    <property type="molecule type" value="Genomic_DNA"/>
</dbReference>
<dbReference type="SUPFAM" id="SSF53850">
    <property type="entry name" value="Periplasmic binding protein-like II"/>
    <property type="match status" value="1"/>
</dbReference>
<name>A0A941DNL2_9BURK</name>
<comment type="caution">
    <text evidence="6">The sequence shown here is derived from an EMBL/GenBank/DDBJ whole genome shotgun (WGS) entry which is preliminary data.</text>
</comment>
<keyword evidence="4" id="KW-0732">Signal</keyword>